<feature type="transmembrane region" description="Helical" evidence="7">
    <location>
        <begin position="70"/>
        <end position="94"/>
    </location>
</feature>
<reference evidence="9 10" key="1">
    <citation type="submission" date="2021-01" db="EMBL/GenBank/DDBJ databases">
        <title>Actinoplanes sp. nov. LDG1-01 isolated from lichen.</title>
        <authorList>
            <person name="Saeng-In P."/>
            <person name="Phongsopitanun W."/>
            <person name="Kanchanasin P."/>
            <person name="Yuki M."/>
            <person name="Kudo T."/>
            <person name="Ohkuma M."/>
            <person name="Tanasupawat S."/>
        </authorList>
    </citation>
    <scope>NUCLEOTIDE SEQUENCE [LARGE SCALE GENOMIC DNA]</scope>
    <source>
        <strain evidence="9 10">LDG1-01</strain>
    </source>
</reference>
<sequence>MTTATAPRAARIGAFAPALLLLAVFFAGPLIWAVYSAFTDVALTGSADVNFIGADNFVTMWNDAQFWNSLWLTLVFVVGSAVIGQNTLGLLIALLLRGRNPVARGLVSGLVISAWTVPEVVAGFCWYSYLHRDGTLNGILGWGGLDQNWLYTTPMLAVILANVWRGTAFSMLVYQAALNDVPPELHEAAAVDGASAWQRLRSVTLPLIRRSIVTNLMLITLQTLAAFGLIYVMTKGGPGTKSSTTPIYMYQESFQFYQLGYGTAMALVLLVIGAIFSLIYVRLIKVDNL</sequence>
<evidence type="ECO:0000259" key="8">
    <source>
        <dbReference type="PROSITE" id="PS50928"/>
    </source>
</evidence>
<feature type="transmembrane region" description="Helical" evidence="7">
    <location>
        <begin position="149"/>
        <end position="174"/>
    </location>
</feature>
<evidence type="ECO:0000256" key="7">
    <source>
        <dbReference type="RuleBase" id="RU363032"/>
    </source>
</evidence>
<organism evidence="9 10">
    <name type="scientific">Paractinoplanes lichenicola</name>
    <dbReference type="NCBI Taxonomy" id="2802976"/>
    <lineage>
        <taxon>Bacteria</taxon>
        <taxon>Bacillati</taxon>
        <taxon>Actinomycetota</taxon>
        <taxon>Actinomycetes</taxon>
        <taxon>Micromonosporales</taxon>
        <taxon>Micromonosporaceae</taxon>
        <taxon>Paractinoplanes</taxon>
    </lineage>
</organism>
<dbReference type="InterPro" id="IPR035906">
    <property type="entry name" value="MetI-like_sf"/>
</dbReference>
<evidence type="ECO:0000313" key="9">
    <source>
        <dbReference type="EMBL" id="MBL7257809.1"/>
    </source>
</evidence>
<evidence type="ECO:0000256" key="4">
    <source>
        <dbReference type="ARBA" id="ARBA00022692"/>
    </source>
</evidence>
<dbReference type="CDD" id="cd06261">
    <property type="entry name" value="TM_PBP2"/>
    <property type="match status" value="1"/>
</dbReference>
<feature type="transmembrane region" description="Helical" evidence="7">
    <location>
        <begin position="212"/>
        <end position="233"/>
    </location>
</feature>
<evidence type="ECO:0000256" key="6">
    <source>
        <dbReference type="ARBA" id="ARBA00023136"/>
    </source>
</evidence>
<name>A0ABS1VTL4_9ACTN</name>
<dbReference type="Pfam" id="PF00528">
    <property type="entry name" value="BPD_transp_1"/>
    <property type="match status" value="1"/>
</dbReference>
<accession>A0ABS1VTL4</accession>
<dbReference type="SUPFAM" id="SSF161098">
    <property type="entry name" value="MetI-like"/>
    <property type="match status" value="1"/>
</dbReference>
<comment type="similarity">
    <text evidence="7">Belongs to the binding-protein-dependent transport system permease family.</text>
</comment>
<gene>
    <name evidence="9" type="ORF">JKJ07_26230</name>
</gene>
<feature type="transmembrane region" description="Helical" evidence="7">
    <location>
        <begin position="106"/>
        <end position="129"/>
    </location>
</feature>
<evidence type="ECO:0000256" key="3">
    <source>
        <dbReference type="ARBA" id="ARBA00022475"/>
    </source>
</evidence>
<keyword evidence="3" id="KW-1003">Cell membrane</keyword>
<keyword evidence="10" id="KW-1185">Reference proteome</keyword>
<keyword evidence="5 7" id="KW-1133">Transmembrane helix</keyword>
<evidence type="ECO:0000313" key="10">
    <source>
        <dbReference type="Proteomes" id="UP000598996"/>
    </source>
</evidence>
<proteinExistence type="inferred from homology"/>
<dbReference type="PANTHER" id="PTHR43005">
    <property type="entry name" value="BLR7065 PROTEIN"/>
    <property type="match status" value="1"/>
</dbReference>
<evidence type="ECO:0000256" key="1">
    <source>
        <dbReference type="ARBA" id="ARBA00004651"/>
    </source>
</evidence>
<keyword evidence="4 7" id="KW-0812">Transmembrane</keyword>
<dbReference type="InterPro" id="IPR000515">
    <property type="entry name" value="MetI-like"/>
</dbReference>
<keyword evidence="6 7" id="KW-0472">Membrane</keyword>
<protein>
    <submittedName>
        <fullName evidence="9">Sugar ABC transporter permease</fullName>
    </submittedName>
</protein>
<dbReference type="Proteomes" id="UP000598996">
    <property type="component" value="Unassembled WGS sequence"/>
</dbReference>
<dbReference type="EMBL" id="JAENHO010000007">
    <property type="protein sequence ID" value="MBL7257809.1"/>
    <property type="molecule type" value="Genomic_DNA"/>
</dbReference>
<evidence type="ECO:0000256" key="2">
    <source>
        <dbReference type="ARBA" id="ARBA00022448"/>
    </source>
</evidence>
<keyword evidence="2 7" id="KW-0813">Transport</keyword>
<comment type="subcellular location">
    <subcellularLocation>
        <location evidence="1 7">Cell membrane</location>
        <topology evidence="1 7">Multi-pass membrane protein</topology>
    </subcellularLocation>
</comment>
<dbReference type="RefSeq" id="WP_202994421.1">
    <property type="nucleotide sequence ID" value="NZ_JAENHO010000007.1"/>
</dbReference>
<evidence type="ECO:0000256" key="5">
    <source>
        <dbReference type="ARBA" id="ARBA00022989"/>
    </source>
</evidence>
<feature type="transmembrane region" description="Helical" evidence="7">
    <location>
        <begin position="259"/>
        <end position="281"/>
    </location>
</feature>
<dbReference type="Gene3D" id="1.10.3720.10">
    <property type="entry name" value="MetI-like"/>
    <property type="match status" value="1"/>
</dbReference>
<feature type="domain" description="ABC transmembrane type-1" evidence="8">
    <location>
        <begin position="71"/>
        <end position="280"/>
    </location>
</feature>
<feature type="transmembrane region" description="Helical" evidence="7">
    <location>
        <begin position="12"/>
        <end position="35"/>
    </location>
</feature>
<dbReference type="PANTHER" id="PTHR43005:SF1">
    <property type="entry name" value="SPERMIDINE_PUTRESCINE TRANSPORT SYSTEM PERMEASE PROTEIN"/>
    <property type="match status" value="1"/>
</dbReference>
<comment type="caution">
    <text evidence="9">The sequence shown here is derived from an EMBL/GenBank/DDBJ whole genome shotgun (WGS) entry which is preliminary data.</text>
</comment>
<dbReference type="PROSITE" id="PS50928">
    <property type="entry name" value="ABC_TM1"/>
    <property type="match status" value="1"/>
</dbReference>